<comment type="subcellular location">
    <subcellularLocation>
        <location evidence="1">Membrane</location>
        <topology evidence="1">Single-pass membrane protein</topology>
    </subcellularLocation>
</comment>
<dbReference type="Pfam" id="PF14416">
    <property type="entry name" value="PMR5N"/>
    <property type="match status" value="1"/>
</dbReference>
<keyword evidence="5 7" id="KW-1133">Transmembrane helix</keyword>
<evidence type="ECO:0000256" key="3">
    <source>
        <dbReference type="ARBA" id="ARBA00022692"/>
    </source>
</evidence>
<keyword evidence="6 7" id="KW-0472">Membrane</keyword>
<keyword evidence="3 7" id="KW-0812">Transmembrane</keyword>
<comment type="caution">
    <text evidence="10">The sequence shown here is derived from an EMBL/GenBank/DDBJ whole genome shotgun (WGS) entry which is preliminary data.</text>
</comment>
<evidence type="ECO:0000259" key="8">
    <source>
        <dbReference type="Pfam" id="PF13839"/>
    </source>
</evidence>
<dbReference type="PANTHER" id="PTHR32285:SF53">
    <property type="entry name" value="PROTEIN TRICHOME BIREFRINGENCE-LIKE 9"/>
    <property type="match status" value="1"/>
</dbReference>
<sequence>MALFIVFRSMGIIPFMDLHLPSSPKKALREFKYALLPFLLLLLISSYVGLNRLSPFKLYPSPSPLRPSLLPLSDSKWVTAATGECDYWRGRWVRDDSNAFRHYDESCPFLDPGFRCHENGREDDDYLKWRWQPYGCDLPRFNASKLLESSRNGRIVFAGDSLGRNQWESLVCMLSQAVSDRSTIYEANGTPLNKHKGYLSIRFHEYNLTIEYYRVPYLVITAKAPPNSPAHVRRTIRVDELHWFSKMWVGADVIVFNAGHWWNQDKTSKMGFYFEEKGAVNMTMDLTAAFRRSLQTWKLWAKRNLDFETSHVFFRSYSPAHYSHGSWDKGGQCNISREPQSDSTRPRSETLYNPLIYEVIKDMGGRNASKVHFLNITHMTEFRNDGHPSSHREPGTPPTAPQDCSHWCLPGVPDTWNELLYAQLVSRRYVCE</sequence>
<protein>
    <recommendedName>
        <fullName evidence="12">Trichome birefringence-like N-terminal domain-containing protein</fullName>
    </recommendedName>
</protein>
<feature type="domain" description="Trichome birefringence-like C-terminal" evidence="8">
    <location>
        <begin position="138"/>
        <end position="422"/>
    </location>
</feature>
<dbReference type="InterPro" id="IPR025846">
    <property type="entry name" value="TBL_N"/>
</dbReference>
<dbReference type="Pfam" id="PF13839">
    <property type="entry name" value="PC-Esterase"/>
    <property type="match status" value="1"/>
</dbReference>
<accession>A0ABD3IM33</accession>
<dbReference type="Proteomes" id="UP001634007">
    <property type="component" value="Unassembled WGS sequence"/>
</dbReference>
<feature type="domain" description="Trichome birefringence-like N-terminal" evidence="9">
    <location>
        <begin position="84"/>
        <end position="137"/>
    </location>
</feature>
<keyword evidence="11" id="KW-1185">Reference proteome</keyword>
<evidence type="ECO:0000256" key="2">
    <source>
        <dbReference type="ARBA" id="ARBA00007727"/>
    </source>
</evidence>
<dbReference type="PANTHER" id="PTHR32285">
    <property type="entry name" value="PROTEIN TRICHOME BIREFRINGENCE-LIKE 9-RELATED"/>
    <property type="match status" value="1"/>
</dbReference>
<comment type="similarity">
    <text evidence="2">Belongs to the PC-esterase family. TBL subfamily.</text>
</comment>
<proteinExistence type="inferred from homology"/>
<dbReference type="EMBL" id="JBJKBG010000011">
    <property type="protein sequence ID" value="KAL3716034.1"/>
    <property type="molecule type" value="Genomic_DNA"/>
</dbReference>
<evidence type="ECO:0000256" key="4">
    <source>
        <dbReference type="ARBA" id="ARBA00022968"/>
    </source>
</evidence>
<evidence type="ECO:0000256" key="6">
    <source>
        <dbReference type="ARBA" id="ARBA00023136"/>
    </source>
</evidence>
<evidence type="ECO:0008006" key="12">
    <source>
        <dbReference type="Google" id="ProtNLM"/>
    </source>
</evidence>
<dbReference type="GO" id="GO:0016020">
    <property type="term" value="C:membrane"/>
    <property type="evidence" value="ECO:0007669"/>
    <property type="project" value="UniProtKB-SubCell"/>
</dbReference>
<evidence type="ECO:0000313" key="11">
    <source>
        <dbReference type="Proteomes" id="UP001634007"/>
    </source>
</evidence>
<feature type="transmembrane region" description="Helical" evidence="7">
    <location>
        <begin position="33"/>
        <end position="50"/>
    </location>
</feature>
<dbReference type="InterPro" id="IPR029962">
    <property type="entry name" value="TBL"/>
</dbReference>
<keyword evidence="4" id="KW-0735">Signal-anchor</keyword>
<organism evidence="10 11">
    <name type="scientific">Eucalyptus globulus</name>
    <name type="common">Tasmanian blue gum</name>
    <dbReference type="NCBI Taxonomy" id="34317"/>
    <lineage>
        <taxon>Eukaryota</taxon>
        <taxon>Viridiplantae</taxon>
        <taxon>Streptophyta</taxon>
        <taxon>Embryophyta</taxon>
        <taxon>Tracheophyta</taxon>
        <taxon>Spermatophyta</taxon>
        <taxon>Magnoliopsida</taxon>
        <taxon>eudicotyledons</taxon>
        <taxon>Gunneridae</taxon>
        <taxon>Pentapetalae</taxon>
        <taxon>rosids</taxon>
        <taxon>malvids</taxon>
        <taxon>Myrtales</taxon>
        <taxon>Myrtaceae</taxon>
        <taxon>Myrtoideae</taxon>
        <taxon>Eucalypteae</taxon>
        <taxon>Eucalyptus</taxon>
    </lineage>
</organism>
<dbReference type="InterPro" id="IPR026057">
    <property type="entry name" value="TBL_C"/>
</dbReference>
<evidence type="ECO:0000256" key="1">
    <source>
        <dbReference type="ARBA" id="ARBA00004167"/>
    </source>
</evidence>
<evidence type="ECO:0000256" key="5">
    <source>
        <dbReference type="ARBA" id="ARBA00022989"/>
    </source>
</evidence>
<reference evidence="10 11" key="1">
    <citation type="submission" date="2024-11" db="EMBL/GenBank/DDBJ databases">
        <title>Chromosome-level genome assembly of Eucalyptus globulus Labill. provides insights into its genome evolution.</title>
        <authorList>
            <person name="Li X."/>
        </authorList>
    </citation>
    <scope>NUCLEOTIDE SEQUENCE [LARGE SCALE GENOMIC DNA]</scope>
    <source>
        <strain evidence="10">CL2024</strain>
        <tissue evidence="10">Fresh tender leaves</tissue>
    </source>
</reference>
<evidence type="ECO:0000313" key="10">
    <source>
        <dbReference type="EMBL" id="KAL3716034.1"/>
    </source>
</evidence>
<gene>
    <name evidence="10" type="ORF">ACJRO7_007754</name>
</gene>
<name>A0ABD3IM33_EUCGL</name>
<evidence type="ECO:0000259" key="9">
    <source>
        <dbReference type="Pfam" id="PF14416"/>
    </source>
</evidence>
<evidence type="ECO:0000256" key="7">
    <source>
        <dbReference type="SAM" id="Phobius"/>
    </source>
</evidence>
<dbReference type="AlphaFoldDB" id="A0ABD3IM33"/>